<protein>
    <submittedName>
        <fullName evidence="1">Uncharacterized protein</fullName>
    </submittedName>
</protein>
<name>A0A8C2W4K4_CHILA</name>
<evidence type="ECO:0000313" key="2">
    <source>
        <dbReference type="Proteomes" id="UP000694398"/>
    </source>
</evidence>
<sequence length="49" mass="5137">MTVALCGSTEPCVHLLLPSICVVGTAQQIPGQGAGFFEFLTKEMVLSPD</sequence>
<dbReference type="AlphaFoldDB" id="A0A8C2W4K4"/>
<dbReference type="Pfam" id="PF01187">
    <property type="entry name" value="MIF"/>
    <property type="match status" value="1"/>
</dbReference>
<keyword evidence="2" id="KW-1185">Reference proteome</keyword>
<evidence type="ECO:0000313" key="1">
    <source>
        <dbReference type="Ensembl" id="ENSCLAP00000022127.1"/>
    </source>
</evidence>
<dbReference type="Proteomes" id="UP000694398">
    <property type="component" value="Unassembled WGS sequence"/>
</dbReference>
<reference evidence="1" key="1">
    <citation type="submission" date="2025-08" db="UniProtKB">
        <authorList>
            <consortium name="Ensembl"/>
        </authorList>
    </citation>
    <scope>IDENTIFICATION</scope>
</reference>
<dbReference type="Ensembl" id="ENSCLAT00000022332.1">
    <property type="protein sequence ID" value="ENSCLAP00000022127.1"/>
    <property type="gene ID" value="ENSCLAG00000015172.1"/>
</dbReference>
<accession>A0A8C2W4K4</accession>
<organism evidence="1 2">
    <name type="scientific">Chinchilla lanigera</name>
    <name type="common">Long-tailed chinchilla</name>
    <name type="synonym">Chinchilla villidera</name>
    <dbReference type="NCBI Taxonomy" id="34839"/>
    <lineage>
        <taxon>Eukaryota</taxon>
        <taxon>Metazoa</taxon>
        <taxon>Chordata</taxon>
        <taxon>Craniata</taxon>
        <taxon>Vertebrata</taxon>
        <taxon>Euteleostomi</taxon>
        <taxon>Mammalia</taxon>
        <taxon>Eutheria</taxon>
        <taxon>Euarchontoglires</taxon>
        <taxon>Glires</taxon>
        <taxon>Rodentia</taxon>
        <taxon>Hystricomorpha</taxon>
        <taxon>Chinchillidae</taxon>
        <taxon>Chinchilla</taxon>
    </lineage>
</organism>
<dbReference type="GeneTree" id="ENSGT01100000267120"/>
<proteinExistence type="predicted"/>
<reference evidence="1" key="2">
    <citation type="submission" date="2025-09" db="UniProtKB">
        <authorList>
            <consortium name="Ensembl"/>
        </authorList>
    </citation>
    <scope>IDENTIFICATION</scope>
</reference>
<dbReference type="InterPro" id="IPR001398">
    <property type="entry name" value="Macrophage_inhib_fac"/>
</dbReference>